<evidence type="ECO:0000313" key="3">
    <source>
        <dbReference type="Proteomes" id="UP000219215"/>
    </source>
</evidence>
<feature type="compositionally biased region" description="Polar residues" evidence="1">
    <location>
        <begin position="37"/>
        <end position="46"/>
    </location>
</feature>
<accession>A0A2C8F680</accession>
<dbReference type="EMBL" id="LT907975">
    <property type="protein sequence ID" value="SOB58235.1"/>
    <property type="molecule type" value="Genomic_DNA"/>
</dbReference>
<name>A0A2C8F680_9BACT</name>
<sequence length="353" mass="40215">MFIDLARSRCSAPPSALRAAPTGTGYAPQRLWRPASSEAQTRTPGSTLKRPISGPKDGGRRTYYQADLYNDESANPDEYQLQTGDIFVKENKNVYVICNAECDLAFNSQTGRKRKDDLPILFVPGDLKLYQGVPQSPLGFINIDNEDYSVFLNENLTFSMPYSEVSDWANKCNCQRKFRLKTKHALNLQKSVSEQIFRIGSHKTPPIYRTVSLELYHREKIGSHLFVKSRLPKPISGSSVTSGKKMDRYDLNIAFPNILDISAAMANHANELVQTAIEIYKTEDKPKWYKQRMDLYESVSDNFKNLHKYFFNTSFKASGDKIDELVTTVCYNEFEPKSINGNHMFVLLIKNND</sequence>
<reference evidence="3" key="1">
    <citation type="submission" date="2017-09" db="EMBL/GenBank/DDBJ databases">
        <authorList>
            <person name="Regsiter A."/>
            <person name="William W."/>
        </authorList>
    </citation>
    <scope>NUCLEOTIDE SEQUENCE [LARGE SCALE GENOMIC DNA]</scope>
    <source>
        <strain evidence="3">500-1</strain>
    </source>
</reference>
<organism evidence="2 3">
    <name type="scientific">Pseudodesulfovibrio profundus</name>
    <dbReference type="NCBI Taxonomy" id="57320"/>
    <lineage>
        <taxon>Bacteria</taxon>
        <taxon>Pseudomonadati</taxon>
        <taxon>Thermodesulfobacteriota</taxon>
        <taxon>Desulfovibrionia</taxon>
        <taxon>Desulfovibrionales</taxon>
        <taxon>Desulfovibrionaceae</taxon>
    </lineage>
</organism>
<proteinExistence type="predicted"/>
<dbReference type="Proteomes" id="UP000219215">
    <property type="component" value="Chromosome DPRO"/>
</dbReference>
<dbReference type="AlphaFoldDB" id="A0A2C8F680"/>
<keyword evidence="3" id="KW-1185">Reference proteome</keyword>
<feature type="region of interest" description="Disordered" evidence="1">
    <location>
        <begin position="13"/>
        <end position="60"/>
    </location>
</feature>
<evidence type="ECO:0000313" key="2">
    <source>
        <dbReference type="EMBL" id="SOB58235.1"/>
    </source>
</evidence>
<gene>
    <name evidence="2" type="ORF">DPRO_1344</name>
</gene>
<dbReference type="RefSeq" id="WP_097011332.1">
    <property type="nucleotide sequence ID" value="NZ_LT907975.1"/>
</dbReference>
<protein>
    <submittedName>
        <fullName evidence="2">Uncharacterized protein</fullName>
    </submittedName>
</protein>
<dbReference type="KEGG" id="pprf:DPRO_1344"/>
<evidence type="ECO:0000256" key="1">
    <source>
        <dbReference type="SAM" id="MobiDB-lite"/>
    </source>
</evidence>